<reference evidence="2 3" key="1">
    <citation type="submission" date="2023-05" db="EMBL/GenBank/DDBJ databases">
        <authorList>
            <person name="Yin Y."/>
            <person name="Lu Z."/>
        </authorList>
    </citation>
    <scope>NUCLEOTIDE SEQUENCE [LARGE SCALE GENOMIC DNA]</scope>
    <source>
        <strain evidence="2 3">ZM22</strain>
    </source>
</reference>
<dbReference type="Gene3D" id="3.50.50.60">
    <property type="entry name" value="FAD/NAD(P)-binding domain"/>
    <property type="match status" value="2"/>
</dbReference>
<dbReference type="Gene3D" id="3.90.660.10">
    <property type="match status" value="1"/>
</dbReference>
<dbReference type="PANTHER" id="PTHR42923">
    <property type="entry name" value="PROTOPORPHYRINOGEN OXIDASE"/>
    <property type="match status" value="1"/>
</dbReference>
<dbReference type="InterPro" id="IPR050464">
    <property type="entry name" value="Zeta_carotene_desat/Oxidored"/>
</dbReference>
<dbReference type="InterPro" id="IPR036188">
    <property type="entry name" value="FAD/NAD-bd_sf"/>
</dbReference>
<dbReference type="RefSeq" id="WP_283487894.1">
    <property type="nucleotide sequence ID" value="NZ_CP125947.1"/>
</dbReference>
<dbReference type="SUPFAM" id="SSF51905">
    <property type="entry name" value="FAD/NAD(P)-binding domain"/>
    <property type="match status" value="1"/>
</dbReference>
<dbReference type="PANTHER" id="PTHR42923:SF47">
    <property type="entry name" value="BLR3003 PROTEIN"/>
    <property type="match status" value="1"/>
</dbReference>
<dbReference type="InterPro" id="IPR002937">
    <property type="entry name" value="Amino_oxidase"/>
</dbReference>
<dbReference type="GO" id="GO:0016491">
    <property type="term" value="F:oxidoreductase activity"/>
    <property type="evidence" value="ECO:0007669"/>
    <property type="project" value="UniProtKB-KW"/>
</dbReference>
<protein>
    <submittedName>
        <fullName evidence="2">Hydroxysqualene dehydroxylase HpnE</fullName>
        <ecNumber evidence="2">1.17.8.1</ecNumber>
    </submittedName>
</protein>
<organism evidence="2 3">
    <name type="scientific">Comamonas resistens</name>
    <dbReference type="NCBI Taxonomy" id="3046670"/>
    <lineage>
        <taxon>Bacteria</taxon>
        <taxon>Pseudomonadati</taxon>
        <taxon>Pseudomonadota</taxon>
        <taxon>Betaproteobacteria</taxon>
        <taxon>Burkholderiales</taxon>
        <taxon>Comamonadaceae</taxon>
        <taxon>Comamonas</taxon>
    </lineage>
</organism>
<evidence type="ECO:0000259" key="1">
    <source>
        <dbReference type="Pfam" id="PF01593"/>
    </source>
</evidence>
<proteinExistence type="predicted"/>
<keyword evidence="3" id="KW-1185">Reference proteome</keyword>
<accession>A0ABY8SV04</accession>
<evidence type="ECO:0000313" key="2">
    <source>
        <dbReference type="EMBL" id="WHS66818.1"/>
    </source>
</evidence>
<dbReference type="NCBIfam" id="TIGR03467">
    <property type="entry name" value="HpnE"/>
    <property type="match status" value="1"/>
</dbReference>
<dbReference type="EC" id="1.17.8.1" evidence="2"/>
<evidence type="ECO:0000313" key="3">
    <source>
        <dbReference type="Proteomes" id="UP001240697"/>
    </source>
</evidence>
<dbReference type="Proteomes" id="UP001240697">
    <property type="component" value="Chromosome"/>
</dbReference>
<gene>
    <name evidence="2" type="primary">hpnE</name>
    <name evidence="2" type="ORF">QMY55_06695</name>
</gene>
<dbReference type="InterPro" id="IPR017830">
    <property type="entry name" value="SQase_HpnE"/>
</dbReference>
<dbReference type="Pfam" id="PF01593">
    <property type="entry name" value="Amino_oxidase"/>
    <property type="match status" value="1"/>
</dbReference>
<dbReference type="EMBL" id="CP125947">
    <property type="protein sequence ID" value="WHS66818.1"/>
    <property type="molecule type" value="Genomic_DNA"/>
</dbReference>
<name>A0ABY8SV04_9BURK</name>
<feature type="domain" description="Amine oxidase" evidence="1">
    <location>
        <begin position="11"/>
        <end position="446"/>
    </location>
</feature>
<sequence length="452" mass="48986">MNIAIIGGGWAGMAAAVQLARLGHQPQVFEASRYLGGRARALTLELPGGARIEADNGQHILIGAYSECLQLMQAIDLQSEQLMLRKPLTMRHADGSGLAFPRLPAPLDALLGIACASGWTLGERAALLARAVRWRLQGFRCAETATVADVCQGLPQRLMDEFIEPLCVSALNLPAAQASGSVFLQVLHDALFAGTGGSHFLVPQCSLGELFPMPAAQWLRRQGHAVHTGCRVQELIPQGPQWRLHVQHAELSPLLEQSRFDAVLLACPPQEAARLALAASEDERLPARDGVHFQRWASEAQALEHTAIATVYAHTSHRLSRDLPWLALRPGEHAPAQFVFDRGHLHADDAHQQGLMAFVISDCRLDRQTLQQQVLQQACVQLNWSDITPVQTVIEKRATFACTPALKRPAMELGHGLWACGDYLEGPYPATLEGAARSGTAAARAIANPGQD</sequence>
<keyword evidence="2" id="KW-0560">Oxidoreductase</keyword>